<evidence type="ECO:0000256" key="2">
    <source>
        <dbReference type="ARBA" id="ARBA00022448"/>
    </source>
</evidence>
<dbReference type="PANTHER" id="PTHR38682">
    <property type="entry name" value="V-TYPE ATP SYNTHASE SUBUNIT C"/>
    <property type="match status" value="1"/>
</dbReference>
<organism evidence="7 8">
    <name type="scientific">Methanofollis aquaemaris</name>
    <dbReference type="NCBI Taxonomy" id="126734"/>
    <lineage>
        <taxon>Archaea</taxon>
        <taxon>Methanobacteriati</taxon>
        <taxon>Methanobacteriota</taxon>
        <taxon>Stenosarchaea group</taxon>
        <taxon>Methanomicrobia</taxon>
        <taxon>Methanomicrobiales</taxon>
        <taxon>Methanomicrobiaceae</taxon>
        <taxon>Methanofollis</taxon>
    </lineage>
</organism>
<keyword evidence="6" id="KW-0472">Membrane</keyword>
<evidence type="ECO:0000256" key="1">
    <source>
        <dbReference type="ARBA" id="ARBA00006709"/>
    </source>
</evidence>
<dbReference type="GO" id="GO:0046961">
    <property type="term" value="F:proton-transporting ATPase activity, rotational mechanism"/>
    <property type="evidence" value="ECO:0007669"/>
    <property type="project" value="InterPro"/>
</dbReference>
<keyword evidence="5 6" id="KW-0066">ATP synthesis</keyword>
<proteinExistence type="inferred from homology"/>
<dbReference type="AlphaFoldDB" id="A0A8A3S7E4"/>
<dbReference type="SUPFAM" id="SSF103486">
    <property type="entry name" value="V-type ATP synthase subunit C"/>
    <property type="match status" value="1"/>
</dbReference>
<reference evidence="7" key="1">
    <citation type="journal article" date="2001" name="Int. J. Syst. Evol. Microbiol.">
        <title>Methanofollis aquaemaris sp. nov., a methanogen isolated from an aquaculture fish pond.</title>
        <authorList>
            <person name="Lai M.C."/>
            <person name="Chen S.C."/>
        </authorList>
    </citation>
    <scope>NUCLEOTIDE SEQUENCE</scope>
    <source>
        <strain evidence="7">N2F9704</strain>
    </source>
</reference>
<dbReference type="Pfam" id="PF01992">
    <property type="entry name" value="vATP-synt_AC39"/>
    <property type="match status" value="1"/>
</dbReference>
<keyword evidence="4 6" id="KW-0406">Ion transport</keyword>
<comment type="subunit">
    <text evidence="6">Has multiple subunits with at least A(3), B(3), C, D, E, F, H, I and proteolipid K(x).</text>
</comment>
<dbReference type="InterPro" id="IPR002843">
    <property type="entry name" value="ATPase_V0-cplx_csu/dsu"/>
</dbReference>
<evidence type="ECO:0000256" key="6">
    <source>
        <dbReference type="HAMAP-Rule" id="MF_00314"/>
    </source>
</evidence>
<dbReference type="GO" id="GO:0046933">
    <property type="term" value="F:proton-transporting ATP synthase activity, rotational mechanism"/>
    <property type="evidence" value="ECO:0007669"/>
    <property type="project" value="UniProtKB-UniRule"/>
</dbReference>
<dbReference type="NCBIfam" id="TIGR02923">
    <property type="entry name" value="AhaC"/>
    <property type="match status" value="1"/>
</dbReference>
<comment type="subcellular location">
    <subcellularLocation>
        <location evidence="6">Cell membrane</location>
        <topology evidence="6">Peripheral membrane protein</topology>
    </subcellularLocation>
</comment>
<sequence>MADVGGPAPYIYVSTRMRVRKAKLIPREEYLRMLNMSLPEITRIIGETEYKKEIDELSSSFSGVNLIEVALSWNLAKEYQEILKITPSGLMKFVQSYLRHWDIQNVLTILRGKTQGVKPGKIKEVLIPAGELDRNVLDRLLAEDSPERIVEAVKGRRLGPVLAAGLHEALEAGSFATLENELYKNLYGQMISDAKGGIKGGHEFLGYIQTEIDTRNIMNLFRFRAQKTSGEAVKALLIPDGKAFSVDELVRMSSIESLDELIEAAKKKATDPELAEVFEELRQQRPIHEVEVLLTNYQLKQMDRLSKLYPFSVLPILAYLEMKRYEVTNLRAVARGKEYGLPNERIESYLVM</sequence>
<gene>
    <name evidence="7" type="primary">ahaC</name>
    <name evidence="6" type="synonym">atpC</name>
    <name evidence="7" type="ORF">RJ40_09085</name>
</gene>
<keyword evidence="3 6" id="KW-0375">Hydrogen ion transport</keyword>
<dbReference type="InterPro" id="IPR014272">
    <property type="entry name" value="ATPase_V0-cplx_csu"/>
</dbReference>
<evidence type="ECO:0000313" key="8">
    <source>
        <dbReference type="Proteomes" id="UP001042704"/>
    </source>
</evidence>
<comment type="function">
    <text evidence="6">Component of the A-type ATP synthase that produces ATP from ADP in the presence of a proton gradient across the membrane.</text>
</comment>
<keyword evidence="6" id="KW-1003">Cell membrane</keyword>
<dbReference type="Proteomes" id="UP001042704">
    <property type="component" value="Chromosome"/>
</dbReference>
<dbReference type="GeneID" id="76424520"/>
<dbReference type="InterPro" id="IPR044911">
    <property type="entry name" value="V-type_ATPase_csu/dsu_dom_3"/>
</dbReference>
<dbReference type="InterPro" id="IPR036079">
    <property type="entry name" value="ATPase_csu/dsu_sf"/>
</dbReference>
<keyword evidence="8" id="KW-1185">Reference proteome</keyword>
<dbReference type="GO" id="GO:0005524">
    <property type="term" value="F:ATP binding"/>
    <property type="evidence" value="ECO:0007669"/>
    <property type="project" value="UniProtKB-UniRule"/>
</dbReference>
<dbReference type="KEGG" id="maqe:RJ40_09085"/>
<protein>
    <recommendedName>
        <fullName evidence="6">A-type ATP synthase subunit C</fullName>
    </recommendedName>
</protein>
<evidence type="ECO:0000256" key="4">
    <source>
        <dbReference type="ARBA" id="ARBA00023065"/>
    </source>
</evidence>
<dbReference type="GO" id="GO:0042777">
    <property type="term" value="P:proton motive force-driven plasma membrane ATP synthesis"/>
    <property type="evidence" value="ECO:0007669"/>
    <property type="project" value="UniProtKB-UniRule"/>
</dbReference>
<name>A0A8A3S7E4_9EURY</name>
<dbReference type="GO" id="GO:0033179">
    <property type="term" value="C:proton-transporting V-type ATPase, V0 domain"/>
    <property type="evidence" value="ECO:0007669"/>
    <property type="project" value="InterPro"/>
</dbReference>
<dbReference type="HAMAP" id="MF_00314">
    <property type="entry name" value="ATP_synth_C_arch"/>
    <property type="match status" value="1"/>
</dbReference>
<comment type="similarity">
    <text evidence="1 6">Belongs to the V-ATPase V0D/AC39 subunit family.</text>
</comment>
<accession>A0A8A3S7E4</accession>
<dbReference type="GO" id="GO:0005886">
    <property type="term" value="C:plasma membrane"/>
    <property type="evidence" value="ECO:0007669"/>
    <property type="project" value="UniProtKB-SubCell"/>
</dbReference>
<dbReference type="InterPro" id="IPR035067">
    <property type="entry name" value="V-type_ATPase_csu/dsu"/>
</dbReference>
<dbReference type="Gene3D" id="1.20.1690.10">
    <property type="entry name" value="V-type ATP synthase subunit C domain"/>
    <property type="match status" value="2"/>
</dbReference>
<dbReference type="NCBIfam" id="NF002268">
    <property type="entry name" value="PRK01198.1-4"/>
    <property type="match status" value="1"/>
</dbReference>
<evidence type="ECO:0000256" key="3">
    <source>
        <dbReference type="ARBA" id="ARBA00022781"/>
    </source>
</evidence>
<dbReference type="RefSeq" id="WP_265580554.1">
    <property type="nucleotide sequence ID" value="NZ_CP036172.1"/>
</dbReference>
<keyword evidence="2 6" id="KW-0813">Transport</keyword>
<reference evidence="7" key="2">
    <citation type="submission" date="2019-02" db="EMBL/GenBank/DDBJ databases">
        <authorList>
            <person name="Chen S.-C."/>
            <person name="Chien H.-H."/>
            <person name="Lai M.-C."/>
        </authorList>
    </citation>
    <scope>NUCLEOTIDE SEQUENCE</scope>
    <source>
        <strain evidence="7">N2F9704</strain>
    </source>
</reference>
<evidence type="ECO:0000256" key="5">
    <source>
        <dbReference type="ARBA" id="ARBA00023310"/>
    </source>
</evidence>
<dbReference type="Gene3D" id="1.10.132.50">
    <property type="entry name" value="ATP synthase (C/AC39) subunit, domain 3"/>
    <property type="match status" value="1"/>
</dbReference>
<dbReference type="PANTHER" id="PTHR38682:SF1">
    <property type="entry name" value="V-TYPE ATP SYNTHASE SUBUNIT C"/>
    <property type="match status" value="1"/>
</dbReference>
<dbReference type="EMBL" id="CP036172">
    <property type="protein sequence ID" value="QSZ67651.1"/>
    <property type="molecule type" value="Genomic_DNA"/>
</dbReference>
<dbReference type="InterPro" id="IPR050873">
    <property type="entry name" value="V-ATPase_V0D/AC39_subunit"/>
</dbReference>
<evidence type="ECO:0000313" key="7">
    <source>
        <dbReference type="EMBL" id="QSZ67651.1"/>
    </source>
</evidence>